<dbReference type="AlphaFoldDB" id="A0A177JXB6"/>
<feature type="chain" id="PRO_5008065543" evidence="1">
    <location>
        <begin position="27"/>
        <end position="230"/>
    </location>
</feature>
<evidence type="ECO:0000256" key="1">
    <source>
        <dbReference type="SAM" id="SignalP"/>
    </source>
</evidence>
<proteinExistence type="predicted"/>
<organism evidence="2 3">
    <name type="scientific">Sphingobium yanoikuyae</name>
    <name type="common">Sphingomonas yanoikuyae</name>
    <dbReference type="NCBI Taxonomy" id="13690"/>
    <lineage>
        <taxon>Bacteria</taxon>
        <taxon>Pseudomonadati</taxon>
        <taxon>Pseudomonadota</taxon>
        <taxon>Alphaproteobacteria</taxon>
        <taxon>Sphingomonadales</taxon>
        <taxon>Sphingomonadaceae</taxon>
        <taxon>Sphingobium</taxon>
    </lineage>
</organism>
<accession>A0A177JXB6</accession>
<gene>
    <name evidence="2" type="ORF">AX777_04345</name>
</gene>
<protein>
    <submittedName>
        <fullName evidence="2">Uncharacterized protein</fullName>
    </submittedName>
</protein>
<evidence type="ECO:0000313" key="3">
    <source>
        <dbReference type="Proteomes" id="UP000077262"/>
    </source>
</evidence>
<feature type="signal peptide" evidence="1">
    <location>
        <begin position="1"/>
        <end position="26"/>
    </location>
</feature>
<evidence type="ECO:0000313" key="2">
    <source>
        <dbReference type="EMBL" id="OAH45870.1"/>
    </source>
</evidence>
<dbReference type="Proteomes" id="UP000077262">
    <property type="component" value="Unassembled WGS sequence"/>
</dbReference>
<comment type="caution">
    <text evidence="2">The sequence shown here is derived from an EMBL/GenBank/DDBJ whole genome shotgun (WGS) entry which is preliminary data.</text>
</comment>
<dbReference type="OrthoDB" id="7408573at2"/>
<dbReference type="EMBL" id="LSTR01000022">
    <property type="protein sequence ID" value="OAH45870.1"/>
    <property type="molecule type" value="Genomic_DNA"/>
</dbReference>
<keyword evidence="1" id="KW-0732">Signal</keyword>
<dbReference type="RefSeq" id="WP_017503268.1">
    <property type="nucleotide sequence ID" value="NZ_LSTR01000022.1"/>
</dbReference>
<sequence length="230" mass="25604">MDKMKVENMRYCFLSALMLLAAPAWAEEPDEESPAGMILHADTPLFGDETEDKWPQAFTSDDAKEFGCTSRVAFGDWRIQPSDPDEDPFWYRVSNYGVFHCWANVAQAPAREALAHAVVAPSFFIFLGTEGATELWALQKGAVPGSDYLLLARERGDGIIRRFSLLQRDCTGQALRKGRQLDILNTRYCHVASPADLLAIARRMVKRQPLGILALVPDAKDDGEVDSQTP</sequence>
<reference evidence="2 3" key="1">
    <citation type="submission" date="2016-02" db="EMBL/GenBank/DDBJ databases">
        <authorList>
            <person name="Wen L."/>
            <person name="He K."/>
            <person name="Yang H."/>
        </authorList>
    </citation>
    <scope>NUCLEOTIDE SEQUENCE [LARGE SCALE GENOMIC DNA]</scope>
    <source>
        <strain evidence="2 3">CD09_2</strain>
    </source>
</reference>
<name>A0A177JXB6_SPHYA</name>